<dbReference type="InterPro" id="IPR045079">
    <property type="entry name" value="Oxoprolinase-like"/>
</dbReference>
<proteinExistence type="predicted"/>
<evidence type="ECO:0000313" key="7">
    <source>
        <dbReference type="Proteomes" id="UP000288429"/>
    </source>
</evidence>
<dbReference type="Proteomes" id="UP000288429">
    <property type="component" value="Unassembled WGS sequence"/>
</dbReference>
<dbReference type="Pfam" id="PF06032">
    <property type="entry name" value="S-Me-THD_N"/>
    <property type="match status" value="1"/>
</dbReference>
<dbReference type="PANTHER" id="PTHR11365:SF10">
    <property type="entry name" value="HYDANTOINASE_OXOPROLINASE"/>
    <property type="match status" value="1"/>
</dbReference>
<dbReference type="AlphaFoldDB" id="A0A428TEN6"/>
<protein>
    <recommendedName>
        <fullName evidence="8">Hydantoinase A/oxoprolinase domain-containing protein</fullName>
    </recommendedName>
</protein>
<feature type="compositionally biased region" description="Polar residues" evidence="1">
    <location>
        <begin position="601"/>
        <end position="623"/>
    </location>
</feature>
<dbReference type="SUPFAM" id="SSF53067">
    <property type="entry name" value="Actin-like ATPase domain"/>
    <property type="match status" value="2"/>
</dbReference>
<dbReference type="SUPFAM" id="SSF160991">
    <property type="entry name" value="CV3147-like"/>
    <property type="match status" value="1"/>
</dbReference>
<dbReference type="InterPro" id="IPR027479">
    <property type="entry name" value="S-Me-THD_N_sf"/>
</dbReference>
<accession>A0A428TEN6</accession>
<evidence type="ECO:0000259" key="4">
    <source>
        <dbReference type="Pfam" id="PF06032"/>
    </source>
</evidence>
<dbReference type="EMBL" id="NIZV01000206">
    <property type="protein sequence ID" value="RSM00469.1"/>
    <property type="molecule type" value="Genomic_DNA"/>
</dbReference>
<dbReference type="InterPro" id="IPR048350">
    <property type="entry name" value="S-Me-THD-like_C"/>
</dbReference>
<reference evidence="6 7" key="1">
    <citation type="submission" date="2017-06" db="EMBL/GenBank/DDBJ databases">
        <title>Cmopartive genomic analysis of Ambrosia Fusariam Clade fungi.</title>
        <authorList>
            <person name="Stajich J.E."/>
            <person name="Carrillo J."/>
            <person name="Kijimoto T."/>
            <person name="Eskalen A."/>
            <person name="O'Donnell K."/>
            <person name="Kasson M."/>
        </authorList>
    </citation>
    <scope>NUCLEOTIDE SEQUENCE [LARGE SCALE GENOMIC DNA]</scope>
    <source>
        <strain evidence="6 7">NRRL 20438</strain>
    </source>
</reference>
<dbReference type="PANTHER" id="PTHR11365">
    <property type="entry name" value="5-OXOPROLINASE RELATED"/>
    <property type="match status" value="1"/>
</dbReference>
<feature type="domain" description="Hydantoinase/oxoprolinase N-terminal" evidence="3">
    <location>
        <begin position="48"/>
        <end position="229"/>
    </location>
</feature>
<dbReference type="InterPro" id="IPR024071">
    <property type="entry name" value="S-Me-THD_C_sf"/>
</dbReference>
<evidence type="ECO:0000256" key="1">
    <source>
        <dbReference type="SAM" id="MobiDB-lite"/>
    </source>
</evidence>
<feature type="compositionally biased region" description="Polar residues" evidence="1">
    <location>
        <begin position="580"/>
        <end position="591"/>
    </location>
</feature>
<dbReference type="InterPro" id="IPR008040">
    <property type="entry name" value="Hydant_A_N"/>
</dbReference>
<keyword evidence="7" id="KW-1185">Reference proteome</keyword>
<comment type="caution">
    <text evidence="6">The sequence shown here is derived from an EMBL/GenBank/DDBJ whole genome shotgun (WGS) entry which is preliminary data.</text>
</comment>
<dbReference type="Gene3D" id="3.40.1610.10">
    <property type="entry name" value="CV3147-like domain"/>
    <property type="match status" value="1"/>
</dbReference>
<dbReference type="Gene3D" id="3.30.420.40">
    <property type="match status" value="1"/>
</dbReference>
<dbReference type="Pfam" id="PF01968">
    <property type="entry name" value="Hydantoinase_A"/>
    <property type="match status" value="1"/>
</dbReference>
<sequence length="1013" mass="106740">MAASEHIILADGLLRMNDPSRLGKAPQLRHAIVRIIGYCLFLKMPTIIGVDVGGTNTDAVAIDLVLSEKRPIESILGSAKIPTTSDTSHGINEALKKVISGLSQQARNDIIAVNIGTTHFINAVVEKDTGKLAKIAVLRLGGPYGREVPPFAGLPDDLREIVEGYSKSLPGGLKIDGRVIAPLDEDAVKKTAEEIQNAGIKDIAIVGIYSPIDSELRQEDRVAEILRSVFGEDINITLSHNVAGIGFIERENATILNATILPFARKTISQFQRSIRDLSLSASLFLTKNDGTLISAEDASALPVSTFLSGPTNSLTGAVFLANIQDRLSQGALVLDIGGTTSDVCAVEPSGLPRPAAAFSHLAGVRTNFAVSDLRSIGVGGGSVVQLSDSREVTVGPRSVGKDLTRQARVFGGSTLTTTDILVASGLEGIGDKSLVSDIPLSIVDQVKDKINILLATVLDEMKTTEGEVPVILVGGGSILCSDKLQGVSEIIRPPFAQVANAVGAAMAKVSGVSDAIVHVSDENSEEEAVRRVREQAISQARQNGADNPEVVEETILPVPYVSTRSLHINVRAVGKLSTTGFKPGQGSSLPLVQDTEQDNGHTVETSPSTTKPSLSVEDNTNSPILTASYRPKIVDGRWTLSEIDLDLIAEGCAILGCGGGGDVYASHLSVKLFASGGSVDVISPKDLPDEGFIPAVAVMGSPSTFSERLPSGEELKNSVNAVLKSQGLGLDDLTAVMSLEIGGSNGMRGIQAALWTGKPLIDGDLMGRAYPNLWQVTPNNAGISLAPAAASDGKGNTVVQVQSNSNRDIEDVLRAVCVQMGQAAGISLGALTGQQVKQVAVQSSISLAWRLGLAVQLARTEKRDIVDSILATHPGRRILTGKITSVTRHVRGAFTEGSAKIVPFDTETPAENEIRVTFQNENIHAFRVKDQVTLASVPDLICLLDAEDGRALGTQDYRYGLRVHVVVLVGNSQWTEGEGLRNGGPAAFGLDIDYVPIAEAKAPASVIEDYST</sequence>
<dbReference type="Pfam" id="PF20906">
    <property type="entry name" value="S-Me-THD_C"/>
    <property type="match status" value="1"/>
</dbReference>
<feature type="domain" description="Hydantoinase A/oxoprolinase" evidence="2">
    <location>
        <begin position="250"/>
        <end position="425"/>
    </location>
</feature>
<dbReference type="FunFam" id="3.40.1610.10:FF:000001">
    <property type="entry name" value="Hydantoinase, putative"/>
    <property type="match status" value="1"/>
</dbReference>
<organism evidence="6 7">
    <name type="scientific">Fusarium ambrosium</name>
    <dbReference type="NCBI Taxonomy" id="131363"/>
    <lineage>
        <taxon>Eukaryota</taxon>
        <taxon>Fungi</taxon>
        <taxon>Dikarya</taxon>
        <taxon>Ascomycota</taxon>
        <taxon>Pezizomycotina</taxon>
        <taxon>Sordariomycetes</taxon>
        <taxon>Hypocreomycetidae</taxon>
        <taxon>Hypocreales</taxon>
        <taxon>Nectriaceae</taxon>
        <taxon>Fusarium</taxon>
        <taxon>Fusarium solani species complex</taxon>
    </lineage>
</organism>
<dbReference type="InterPro" id="IPR002821">
    <property type="entry name" value="Hydantoinase_A"/>
</dbReference>
<feature type="domain" description="S-Me-THD N-terminal" evidence="4">
    <location>
        <begin position="645"/>
        <end position="800"/>
    </location>
</feature>
<dbReference type="Gene3D" id="2.40.390.10">
    <property type="entry name" value="CV3147-like"/>
    <property type="match status" value="1"/>
</dbReference>
<gene>
    <name evidence="6" type="ORF">CDV31_011794</name>
</gene>
<evidence type="ECO:0008006" key="8">
    <source>
        <dbReference type="Google" id="ProtNLM"/>
    </source>
</evidence>
<feature type="domain" description="S-Me-THD-like C-terminal" evidence="5">
    <location>
        <begin position="806"/>
        <end position="998"/>
    </location>
</feature>
<feature type="region of interest" description="Disordered" evidence="1">
    <location>
        <begin position="580"/>
        <end position="623"/>
    </location>
</feature>
<dbReference type="GO" id="GO:0016787">
    <property type="term" value="F:hydrolase activity"/>
    <property type="evidence" value="ECO:0007669"/>
    <property type="project" value="InterPro"/>
</dbReference>
<dbReference type="InterPro" id="IPR010318">
    <property type="entry name" value="S-Me-THD_N"/>
</dbReference>
<name>A0A428TEN6_9HYPO</name>
<dbReference type="InterPro" id="IPR043129">
    <property type="entry name" value="ATPase_NBD"/>
</dbReference>
<evidence type="ECO:0000259" key="5">
    <source>
        <dbReference type="Pfam" id="PF20906"/>
    </source>
</evidence>
<evidence type="ECO:0000259" key="3">
    <source>
        <dbReference type="Pfam" id="PF05378"/>
    </source>
</evidence>
<evidence type="ECO:0000313" key="6">
    <source>
        <dbReference type="EMBL" id="RSM00469.1"/>
    </source>
</evidence>
<evidence type="ECO:0000259" key="2">
    <source>
        <dbReference type="Pfam" id="PF01968"/>
    </source>
</evidence>
<dbReference type="Pfam" id="PF05378">
    <property type="entry name" value="Hydant_A_N"/>
    <property type="match status" value="1"/>
</dbReference>